<dbReference type="InterPro" id="IPR005162">
    <property type="entry name" value="Retrotrans_gag_dom"/>
</dbReference>
<gene>
    <name evidence="3" type="ORF">GOP47_0022985</name>
</gene>
<organism evidence="3 4">
    <name type="scientific">Adiantum capillus-veneris</name>
    <name type="common">Maidenhair fern</name>
    <dbReference type="NCBI Taxonomy" id="13818"/>
    <lineage>
        <taxon>Eukaryota</taxon>
        <taxon>Viridiplantae</taxon>
        <taxon>Streptophyta</taxon>
        <taxon>Embryophyta</taxon>
        <taxon>Tracheophyta</taxon>
        <taxon>Polypodiopsida</taxon>
        <taxon>Polypodiidae</taxon>
        <taxon>Polypodiales</taxon>
        <taxon>Pteridineae</taxon>
        <taxon>Pteridaceae</taxon>
        <taxon>Vittarioideae</taxon>
        <taxon>Adiantum</taxon>
    </lineage>
</organism>
<dbReference type="AlphaFoldDB" id="A0A9D4U8S0"/>
<feature type="region of interest" description="Disordered" evidence="1">
    <location>
        <begin position="28"/>
        <end position="56"/>
    </location>
</feature>
<proteinExistence type="predicted"/>
<feature type="domain" description="Retrotransposon gag" evidence="2">
    <location>
        <begin position="93"/>
        <end position="159"/>
    </location>
</feature>
<evidence type="ECO:0000259" key="2">
    <source>
        <dbReference type="Pfam" id="PF03732"/>
    </source>
</evidence>
<dbReference type="EMBL" id="JABFUD020000022">
    <property type="protein sequence ID" value="KAI5062446.1"/>
    <property type="molecule type" value="Genomic_DNA"/>
</dbReference>
<reference evidence="3" key="1">
    <citation type="submission" date="2021-01" db="EMBL/GenBank/DDBJ databases">
        <title>Adiantum capillus-veneris genome.</title>
        <authorList>
            <person name="Fang Y."/>
            <person name="Liao Q."/>
        </authorList>
    </citation>
    <scope>NUCLEOTIDE SEQUENCE</scope>
    <source>
        <strain evidence="3">H3</strain>
        <tissue evidence="3">Leaf</tissue>
    </source>
</reference>
<evidence type="ECO:0000313" key="3">
    <source>
        <dbReference type="EMBL" id="KAI5062446.1"/>
    </source>
</evidence>
<dbReference type="OrthoDB" id="1939491at2759"/>
<dbReference type="InterPro" id="IPR021109">
    <property type="entry name" value="Peptidase_aspartic_dom_sf"/>
</dbReference>
<evidence type="ECO:0000313" key="4">
    <source>
        <dbReference type="Proteomes" id="UP000886520"/>
    </source>
</evidence>
<sequence>MGGHTRVSSRVGPAARIDESAECLECRRADKGKGQASTSGVPASGSDGMGRFKPIKPTPYSGQRDSLILEKWTRDTESFFRTSKMEERLWTSVVSHFLEGDAYNWFLLEERKNPYISWTCLKAEMRDYFVPRNEDFRHLDEWRALTQGESKLQDYEGLLNERCLGRRPWKVTPSRPCRSCGGPHWDGDCHKANSQTRAHSAWANETNADRTGTSQVQITEITEQEAECGHKESTKGTVHVGDIKASVHYLAARIKPIPNMYVKTVINGKSQLAMLDSRASHNFISPSCAKCLGVKTCKPGGGRSISLGFVQGKDSNMAMAYDVAV</sequence>
<protein>
    <recommendedName>
        <fullName evidence="2">Retrotransposon gag domain-containing protein</fullName>
    </recommendedName>
</protein>
<dbReference type="Pfam" id="PF03732">
    <property type="entry name" value="Retrotrans_gag"/>
    <property type="match status" value="1"/>
</dbReference>
<comment type="caution">
    <text evidence="3">The sequence shown here is derived from an EMBL/GenBank/DDBJ whole genome shotgun (WGS) entry which is preliminary data.</text>
</comment>
<evidence type="ECO:0000256" key="1">
    <source>
        <dbReference type="SAM" id="MobiDB-lite"/>
    </source>
</evidence>
<accession>A0A9D4U8S0</accession>
<dbReference type="Proteomes" id="UP000886520">
    <property type="component" value="Chromosome 22"/>
</dbReference>
<dbReference type="Gene3D" id="2.40.70.10">
    <property type="entry name" value="Acid Proteases"/>
    <property type="match status" value="1"/>
</dbReference>
<name>A0A9D4U8S0_ADICA</name>
<keyword evidence="4" id="KW-1185">Reference proteome</keyword>